<dbReference type="GO" id="GO:0016787">
    <property type="term" value="F:hydrolase activity"/>
    <property type="evidence" value="ECO:0007669"/>
    <property type="project" value="UniProtKB-KW"/>
</dbReference>
<keyword evidence="4" id="KW-0460">Magnesium</keyword>
<evidence type="ECO:0000256" key="5">
    <source>
        <dbReference type="ARBA" id="ARBA00023277"/>
    </source>
</evidence>
<dbReference type="OrthoDB" id="9774177at2"/>
<evidence type="ECO:0000313" key="6">
    <source>
        <dbReference type="EMBL" id="SAK80012.1"/>
    </source>
</evidence>
<dbReference type="GO" id="GO:0046872">
    <property type="term" value="F:metal ion binding"/>
    <property type="evidence" value="ECO:0007669"/>
    <property type="project" value="UniProtKB-KW"/>
</dbReference>
<sequence>MRGLIVTADDFGLHERVNDAVARAHREGVLTCASLMAGARAAHHAVKIARELPALRIGLHLVLTDGVASLPHGSIPDLVDARGNFESSMFENGVRFYFLPGVRRQLAREIHAQFEAFAATGLELDHVNVHKHFHLHPTVLELILEIGAQFGMRAMRLPRERHGSLFLAPWIARVKKRLDDAGIVHNDWVAGIAQTGRMDEAALLALLAKAPDGVLEIYSHPATAGGPLTPSMRNYRHEDELVALCSPRVARAIEATGAMHGGFADVFGAQEAERTNALARERA</sequence>
<organism evidence="6 7">
    <name type="scientific">Caballeronia temeraria</name>
    <dbReference type="NCBI Taxonomy" id="1777137"/>
    <lineage>
        <taxon>Bacteria</taxon>
        <taxon>Pseudomonadati</taxon>
        <taxon>Pseudomonadota</taxon>
        <taxon>Betaproteobacteria</taxon>
        <taxon>Burkholderiales</taxon>
        <taxon>Burkholderiaceae</taxon>
        <taxon>Caballeronia</taxon>
    </lineage>
</organism>
<dbReference type="Proteomes" id="UP000054624">
    <property type="component" value="Unassembled WGS sequence"/>
</dbReference>
<dbReference type="PANTHER" id="PTHR31609:SF1">
    <property type="entry name" value="CARBOHYDRATE DEACETYLASE"/>
    <property type="match status" value="1"/>
</dbReference>
<reference evidence="7" key="1">
    <citation type="submission" date="2016-01" db="EMBL/GenBank/DDBJ databases">
        <authorList>
            <person name="Peeters Charlotte."/>
        </authorList>
    </citation>
    <scope>NUCLEOTIDE SEQUENCE [LARGE SCALE GENOMIC DNA]</scope>
</reference>
<gene>
    <name evidence="6" type="ORF">AWB76_05381</name>
</gene>
<dbReference type="NCBIfam" id="TIGR03473">
    <property type="entry name" value="HpnK"/>
    <property type="match status" value="1"/>
</dbReference>
<dbReference type="InterPro" id="IPR017836">
    <property type="entry name" value="Hopanoid_biosynth-assoc_HpnK"/>
</dbReference>
<evidence type="ECO:0000256" key="4">
    <source>
        <dbReference type="ARBA" id="ARBA00022842"/>
    </source>
</evidence>
<dbReference type="EMBL" id="FCOI02000022">
    <property type="protein sequence ID" value="SAK80012.1"/>
    <property type="molecule type" value="Genomic_DNA"/>
</dbReference>
<proteinExistence type="predicted"/>
<dbReference type="GO" id="GO:0019213">
    <property type="term" value="F:deacetylase activity"/>
    <property type="evidence" value="ECO:0007669"/>
    <property type="project" value="TreeGrafter"/>
</dbReference>
<dbReference type="InterPro" id="IPR006879">
    <property type="entry name" value="YdjC-like"/>
</dbReference>
<accession>A0A158CCJ2</accession>
<dbReference type="STRING" id="1777137.AWB76_05381"/>
<keyword evidence="3" id="KW-0378">Hydrolase</keyword>
<keyword evidence="7" id="KW-1185">Reference proteome</keyword>
<name>A0A158CCJ2_9BURK</name>
<evidence type="ECO:0000256" key="1">
    <source>
        <dbReference type="ARBA" id="ARBA00001946"/>
    </source>
</evidence>
<protein>
    <submittedName>
        <fullName evidence="6">Hopanoid biosynthesis associated protein HpnK</fullName>
    </submittedName>
</protein>
<dbReference type="AlphaFoldDB" id="A0A158CCJ2"/>
<dbReference type="PANTHER" id="PTHR31609">
    <property type="entry name" value="YDJC DEACETYLASE FAMILY MEMBER"/>
    <property type="match status" value="1"/>
</dbReference>
<dbReference type="SUPFAM" id="SSF88713">
    <property type="entry name" value="Glycoside hydrolase/deacetylase"/>
    <property type="match status" value="1"/>
</dbReference>
<evidence type="ECO:0000313" key="7">
    <source>
        <dbReference type="Proteomes" id="UP000054624"/>
    </source>
</evidence>
<keyword evidence="5" id="KW-0119">Carbohydrate metabolism</keyword>
<dbReference type="Gene3D" id="3.20.20.370">
    <property type="entry name" value="Glycoside hydrolase/deacetylase"/>
    <property type="match status" value="1"/>
</dbReference>
<dbReference type="GO" id="GO:0005975">
    <property type="term" value="P:carbohydrate metabolic process"/>
    <property type="evidence" value="ECO:0007669"/>
    <property type="project" value="InterPro"/>
</dbReference>
<evidence type="ECO:0000256" key="2">
    <source>
        <dbReference type="ARBA" id="ARBA00022723"/>
    </source>
</evidence>
<keyword evidence="2" id="KW-0479">Metal-binding</keyword>
<comment type="cofactor">
    <cofactor evidence="1">
        <name>Mg(2+)</name>
        <dbReference type="ChEBI" id="CHEBI:18420"/>
    </cofactor>
</comment>
<evidence type="ECO:0000256" key="3">
    <source>
        <dbReference type="ARBA" id="ARBA00022801"/>
    </source>
</evidence>
<dbReference type="Pfam" id="PF04794">
    <property type="entry name" value="YdjC"/>
    <property type="match status" value="1"/>
</dbReference>
<dbReference type="InterPro" id="IPR011330">
    <property type="entry name" value="Glyco_hydro/deAcase_b/a-brl"/>
</dbReference>
<dbReference type="RefSeq" id="WP_061163085.1">
    <property type="nucleotide sequence ID" value="NZ_FCOI02000022.1"/>
</dbReference>